<accession>A0A1W2AVV6</accession>
<dbReference type="Pfam" id="PF16407">
    <property type="entry name" value="PKD_2"/>
    <property type="match status" value="1"/>
</dbReference>
<dbReference type="InterPro" id="IPR032183">
    <property type="entry name" value="PKD-like"/>
</dbReference>
<dbReference type="EMBL" id="FWXT01000001">
    <property type="protein sequence ID" value="SMC64813.1"/>
    <property type="molecule type" value="Genomic_DNA"/>
</dbReference>
<dbReference type="RefSeq" id="WP_159451671.1">
    <property type="nucleotide sequence ID" value="NZ_FWXT01000001.1"/>
</dbReference>
<reference evidence="2" key="1">
    <citation type="submission" date="2017-04" db="EMBL/GenBank/DDBJ databases">
        <authorList>
            <person name="Varghese N."/>
            <person name="Submissions S."/>
        </authorList>
    </citation>
    <scope>NUCLEOTIDE SEQUENCE [LARGE SCALE GENOMIC DNA]</scope>
    <source>
        <strain evidence="2">DSM 12126</strain>
    </source>
</reference>
<dbReference type="PROSITE" id="PS51257">
    <property type="entry name" value="PROKAR_LIPOPROTEIN"/>
    <property type="match status" value="1"/>
</dbReference>
<evidence type="ECO:0000313" key="2">
    <source>
        <dbReference type="Proteomes" id="UP000192756"/>
    </source>
</evidence>
<organism evidence="1 2">
    <name type="scientific">Pedobacter africanus</name>
    <dbReference type="NCBI Taxonomy" id="151894"/>
    <lineage>
        <taxon>Bacteria</taxon>
        <taxon>Pseudomonadati</taxon>
        <taxon>Bacteroidota</taxon>
        <taxon>Sphingobacteriia</taxon>
        <taxon>Sphingobacteriales</taxon>
        <taxon>Sphingobacteriaceae</taxon>
        <taxon>Pedobacter</taxon>
    </lineage>
</organism>
<name>A0A1W2AVV6_9SPHI</name>
<sequence>MFTKIHTYLIALAIILAYSCKKDLGNYDYKSVNEVQQFGGVNDTTAVYGSQFTIKPILSFTADNGADTTKYSYEWAYVGPNGLGGDKMFVLATTRNLNVKMTLVARAYTFYYGVTDKASGVKYRKKFTLTVQNEINEGWFLMTDVNGTARLDVISRKSDGSFVNIIDLLKVTESGLTLKGKPVMAYTYPTGLLIGPDAISYGLYLGTDQGTTKIDPNTYKWTKTMDLSYEMFGEIPVGFYAQAMKARNNSSAYMLGKGNVYLYDRPVNVYYATPINYIDAEKKGFTAAPFLGSDETSPVLPLILYDSDNRRFVKHSGTAASCTTLPEPAADKKLFSFSTGMDLLYMEFVRFNGTEVFAILKQPTGTKRFLARFNISSNEQSYYAEILATDFDKAEQYAISPDLAYVFYNVGSKVYEYDIFLKTTKLVVDKGTNRVSLIKFHVFRSTTKYPEGNKLIVCSYDPALPEGINGKMELFTVPPLNADLQLYKSFSGFGKVQSLTYRER</sequence>
<dbReference type="OrthoDB" id="1095195at2"/>
<dbReference type="STRING" id="151894.SAMN04488524_1703"/>
<protein>
    <submittedName>
        <fullName evidence="1">PKD-like family protein</fullName>
    </submittedName>
</protein>
<proteinExistence type="predicted"/>
<dbReference type="Proteomes" id="UP000192756">
    <property type="component" value="Unassembled WGS sequence"/>
</dbReference>
<keyword evidence="2" id="KW-1185">Reference proteome</keyword>
<dbReference type="AlphaFoldDB" id="A0A1W2AVV6"/>
<evidence type="ECO:0000313" key="1">
    <source>
        <dbReference type="EMBL" id="SMC64813.1"/>
    </source>
</evidence>
<gene>
    <name evidence="1" type="ORF">SAMN04488524_1703</name>
</gene>